<dbReference type="Proteomes" id="UP001595783">
    <property type="component" value="Unassembled WGS sequence"/>
</dbReference>
<gene>
    <name evidence="2" type="ORF">ACFOPX_08035</name>
</gene>
<evidence type="ECO:0000313" key="3">
    <source>
        <dbReference type="Proteomes" id="UP001595783"/>
    </source>
</evidence>
<proteinExistence type="predicted"/>
<dbReference type="RefSeq" id="WP_104752742.1">
    <property type="nucleotide sequence ID" value="NZ_FZMF01000044.1"/>
</dbReference>
<dbReference type="InterPro" id="IPR013655">
    <property type="entry name" value="PAS_fold_3"/>
</dbReference>
<keyword evidence="3" id="KW-1185">Reference proteome</keyword>
<reference evidence="3" key="1">
    <citation type="journal article" date="2019" name="Int. J. Syst. Evol. Microbiol.">
        <title>The Global Catalogue of Microorganisms (GCM) 10K type strain sequencing project: providing services to taxonomists for standard genome sequencing and annotation.</title>
        <authorList>
            <consortium name="The Broad Institute Genomics Platform"/>
            <consortium name="The Broad Institute Genome Sequencing Center for Infectious Disease"/>
            <person name="Wu L."/>
            <person name="Ma J."/>
        </authorList>
    </citation>
    <scope>NUCLEOTIDE SEQUENCE [LARGE SCALE GENOMIC DNA]</scope>
    <source>
        <strain evidence="3">CCUG 53816</strain>
    </source>
</reference>
<dbReference type="Pfam" id="PF08447">
    <property type="entry name" value="PAS_3"/>
    <property type="match status" value="1"/>
</dbReference>
<accession>A0ABV7ZJL2</accession>
<organism evidence="2 3">
    <name type="scientific">Helicobacter baculiformis</name>
    <dbReference type="NCBI Taxonomy" id="427351"/>
    <lineage>
        <taxon>Bacteria</taxon>
        <taxon>Pseudomonadati</taxon>
        <taxon>Campylobacterota</taxon>
        <taxon>Epsilonproteobacteria</taxon>
        <taxon>Campylobacterales</taxon>
        <taxon>Helicobacteraceae</taxon>
        <taxon>Helicobacter</taxon>
    </lineage>
</organism>
<evidence type="ECO:0000259" key="1">
    <source>
        <dbReference type="Pfam" id="PF08447"/>
    </source>
</evidence>
<feature type="domain" description="PAS fold-3" evidence="1">
    <location>
        <begin position="22"/>
        <end position="107"/>
    </location>
</feature>
<dbReference type="EMBL" id="JBHRZO010000055">
    <property type="protein sequence ID" value="MFC3848454.1"/>
    <property type="molecule type" value="Genomic_DNA"/>
</dbReference>
<dbReference type="InterPro" id="IPR035965">
    <property type="entry name" value="PAS-like_dom_sf"/>
</dbReference>
<sequence>MEKFVDRNYFLVTKTNTKGVITYANKSFIDIVGGNGEKDLLHKPHNVVRHPDMPKLIFKMMWSAIKQKQEIFAYVKNKTFDGNFYWVFANITASVDAEGMVVGYYSVRRAPNRKAISIISALYKKLLDAEKRGGIQASTTLLEETLREEGCDYHAWVNKLQRL</sequence>
<comment type="caution">
    <text evidence="2">The sequence shown here is derived from an EMBL/GenBank/DDBJ whole genome shotgun (WGS) entry which is preliminary data.</text>
</comment>
<name>A0ABV7ZJL2_9HELI</name>
<protein>
    <submittedName>
        <fullName evidence="2">PAS domain-containing protein</fullName>
    </submittedName>
</protein>
<evidence type="ECO:0000313" key="2">
    <source>
        <dbReference type="EMBL" id="MFC3848454.1"/>
    </source>
</evidence>
<dbReference type="SUPFAM" id="SSF55785">
    <property type="entry name" value="PYP-like sensor domain (PAS domain)"/>
    <property type="match status" value="1"/>
</dbReference>
<dbReference type="Gene3D" id="3.30.450.20">
    <property type="entry name" value="PAS domain"/>
    <property type="match status" value="1"/>
</dbReference>